<sequence>MPPSTTVQPARATVAFPGTTALRTLAALRILLGAVLLWAFMAGLLLVGLALVLGVALRAAAVGGTALMVLMWLSALPIKSNPAVDEHIIYAAAMIAVAAAGAGRSWGLGPRWELILRRAPQPLRTVLT</sequence>
<evidence type="ECO:0000256" key="1">
    <source>
        <dbReference type="SAM" id="Phobius"/>
    </source>
</evidence>
<keyword evidence="1" id="KW-0472">Membrane</keyword>
<keyword evidence="1" id="KW-1133">Transmembrane helix</keyword>
<gene>
    <name evidence="2" type="ORF">G6N77_11495</name>
</gene>
<feature type="transmembrane region" description="Helical" evidence="1">
    <location>
        <begin position="88"/>
        <end position="108"/>
    </location>
</feature>
<keyword evidence="3" id="KW-1185">Reference proteome</keyword>
<evidence type="ECO:0000313" key="3">
    <source>
        <dbReference type="Proteomes" id="UP000479226"/>
    </source>
</evidence>
<dbReference type="EMBL" id="JAAKZI010000019">
    <property type="protein sequence ID" value="NGN84080.1"/>
    <property type="molecule type" value="Genomic_DNA"/>
</dbReference>
<reference evidence="2 3" key="1">
    <citation type="submission" date="2020-02" db="EMBL/GenBank/DDBJ databases">
        <title>Genome sequence of the type strain DSM 27180 of Arthrobacter silviterrae.</title>
        <authorList>
            <person name="Gao J."/>
            <person name="Sun J."/>
        </authorList>
    </citation>
    <scope>NUCLEOTIDE SEQUENCE [LARGE SCALE GENOMIC DNA]</scope>
    <source>
        <strain evidence="2 3">DSM 27180</strain>
    </source>
</reference>
<organism evidence="2 3">
    <name type="scientific">Arthrobacter silviterrae</name>
    <dbReference type="NCBI Taxonomy" id="2026658"/>
    <lineage>
        <taxon>Bacteria</taxon>
        <taxon>Bacillati</taxon>
        <taxon>Actinomycetota</taxon>
        <taxon>Actinomycetes</taxon>
        <taxon>Micrococcales</taxon>
        <taxon>Micrococcaceae</taxon>
        <taxon>Arthrobacter</taxon>
    </lineage>
</organism>
<comment type="caution">
    <text evidence="2">The sequence shown here is derived from an EMBL/GenBank/DDBJ whole genome shotgun (WGS) entry which is preliminary data.</text>
</comment>
<dbReference type="RefSeq" id="WP_165182312.1">
    <property type="nucleotide sequence ID" value="NZ_JAAKZI010000019.1"/>
</dbReference>
<keyword evidence="1" id="KW-0812">Transmembrane</keyword>
<proteinExistence type="predicted"/>
<feature type="transmembrane region" description="Helical" evidence="1">
    <location>
        <begin position="26"/>
        <end position="52"/>
    </location>
</feature>
<feature type="transmembrane region" description="Helical" evidence="1">
    <location>
        <begin position="59"/>
        <end position="76"/>
    </location>
</feature>
<dbReference type="Proteomes" id="UP000479226">
    <property type="component" value="Unassembled WGS sequence"/>
</dbReference>
<accession>A0ABX0DHN2</accession>
<name>A0ABX0DHN2_9MICC</name>
<evidence type="ECO:0000313" key="2">
    <source>
        <dbReference type="EMBL" id="NGN84080.1"/>
    </source>
</evidence>
<protein>
    <submittedName>
        <fullName evidence="2">Uncharacterized protein</fullName>
    </submittedName>
</protein>